<dbReference type="PANTHER" id="PTHR16022:SF0">
    <property type="entry name" value="CYTOPLASMIC DYNEIN 2 INTERMEDIATE CHAIN 1"/>
    <property type="match status" value="1"/>
</dbReference>
<dbReference type="SUPFAM" id="SSF50978">
    <property type="entry name" value="WD40 repeat-like"/>
    <property type="match status" value="1"/>
</dbReference>
<dbReference type="GO" id="GO:0005868">
    <property type="term" value="C:cytoplasmic dynein complex"/>
    <property type="evidence" value="ECO:0007669"/>
    <property type="project" value="InterPro"/>
</dbReference>
<accession>A0A7R9MFZ2</accession>
<dbReference type="OrthoDB" id="6494106at2759"/>
<evidence type="ECO:0000313" key="2">
    <source>
        <dbReference type="Proteomes" id="UP000728032"/>
    </source>
</evidence>
<sequence length="158" mass="18185">MSKIEGSTEKSMITMWSLMSERFERPEKVLICRSHITTAFAEQHLVIGAMIDGSLALWDLNEVSNSYKEITIDNQMFVLRTPSYNSALTAREHDCPVITIKQLTLSESNEESIHFVTVDENGILIIWAINEVKEEINDLDYGHWMSAKRLVKLLLRNR</sequence>
<name>A0A7R9MFZ2_9ACAR</name>
<organism evidence="1">
    <name type="scientific">Oppiella nova</name>
    <dbReference type="NCBI Taxonomy" id="334625"/>
    <lineage>
        <taxon>Eukaryota</taxon>
        <taxon>Metazoa</taxon>
        <taxon>Ecdysozoa</taxon>
        <taxon>Arthropoda</taxon>
        <taxon>Chelicerata</taxon>
        <taxon>Arachnida</taxon>
        <taxon>Acari</taxon>
        <taxon>Acariformes</taxon>
        <taxon>Sarcoptiformes</taxon>
        <taxon>Oribatida</taxon>
        <taxon>Brachypylina</taxon>
        <taxon>Oppioidea</taxon>
        <taxon>Oppiidae</taxon>
        <taxon>Oppiella</taxon>
    </lineage>
</organism>
<proteinExistence type="predicted"/>
<evidence type="ECO:0000313" key="1">
    <source>
        <dbReference type="EMBL" id="CAD7659343.1"/>
    </source>
</evidence>
<dbReference type="Proteomes" id="UP000728032">
    <property type="component" value="Unassembled WGS sequence"/>
</dbReference>
<gene>
    <name evidence="1" type="ORF">ONB1V03_LOCUS15939</name>
</gene>
<dbReference type="InterPro" id="IPR036322">
    <property type="entry name" value="WD40_repeat_dom_sf"/>
</dbReference>
<dbReference type="EMBL" id="CAJPVJ010017153">
    <property type="protein sequence ID" value="CAG2176505.1"/>
    <property type="molecule type" value="Genomic_DNA"/>
</dbReference>
<dbReference type="PANTHER" id="PTHR16022">
    <property type="entry name" value="WD REPEAT DOMAIN 60"/>
    <property type="match status" value="1"/>
</dbReference>
<dbReference type="GO" id="GO:0045504">
    <property type="term" value="F:dynein heavy chain binding"/>
    <property type="evidence" value="ECO:0007669"/>
    <property type="project" value="InterPro"/>
</dbReference>
<reference evidence="1" key="1">
    <citation type="submission" date="2020-11" db="EMBL/GenBank/DDBJ databases">
        <authorList>
            <person name="Tran Van P."/>
        </authorList>
    </citation>
    <scope>NUCLEOTIDE SEQUENCE</scope>
</reference>
<dbReference type="EMBL" id="OC931978">
    <property type="protein sequence ID" value="CAD7659343.1"/>
    <property type="molecule type" value="Genomic_DNA"/>
</dbReference>
<dbReference type="GO" id="GO:0045503">
    <property type="term" value="F:dynein light chain binding"/>
    <property type="evidence" value="ECO:0007669"/>
    <property type="project" value="InterPro"/>
</dbReference>
<dbReference type="GO" id="GO:0042073">
    <property type="term" value="P:intraciliary transport"/>
    <property type="evidence" value="ECO:0007669"/>
    <property type="project" value="InterPro"/>
</dbReference>
<dbReference type="AlphaFoldDB" id="A0A7R9MFZ2"/>
<keyword evidence="2" id="KW-1185">Reference proteome</keyword>
<protein>
    <submittedName>
        <fullName evidence="1">Uncharacterized protein</fullName>
    </submittedName>
</protein>
<dbReference type="GO" id="GO:0005929">
    <property type="term" value="C:cilium"/>
    <property type="evidence" value="ECO:0007669"/>
    <property type="project" value="GOC"/>
</dbReference>
<dbReference type="InterPro" id="IPR042505">
    <property type="entry name" value="DYNC2I1"/>
</dbReference>